<dbReference type="Pfam" id="PF00702">
    <property type="entry name" value="Hydrolase"/>
    <property type="match status" value="1"/>
</dbReference>
<dbReference type="SUPFAM" id="SSF56784">
    <property type="entry name" value="HAD-like"/>
    <property type="match status" value="1"/>
</dbReference>
<dbReference type="EMBL" id="REFW01000001">
    <property type="protein sequence ID" value="RMB61553.1"/>
    <property type="molecule type" value="Genomic_DNA"/>
</dbReference>
<dbReference type="SFLD" id="SFLDG01129">
    <property type="entry name" value="C1.5:_HAD__Beta-PGM__Phosphata"/>
    <property type="match status" value="1"/>
</dbReference>
<dbReference type="InterPro" id="IPR006439">
    <property type="entry name" value="HAD-SF_hydro_IA"/>
</dbReference>
<protein>
    <submittedName>
        <fullName evidence="1">HAD family hydrolase</fullName>
    </submittedName>
</protein>
<dbReference type="OrthoDB" id="9793014at2"/>
<dbReference type="InterPro" id="IPR023198">
    <property type="entry name" value="PGP-like_dom2"/>
</dbReference>
<accession>A0A3M0GIW0</accession>
<gene>
    <name evidence="1" type="ORF">EAX62_02630</name>
</gene>
<comment type="caution">
    <text evidence="1">The sequence shown here is derived from an EMBL/GenBank/DDBJ whole genome shotgun (WGS) entry which is preliminary data.</text>
</comment>
<dbReference type="SFLD" id="SFLDS00003">
    <property type="entry name" value="Haloacid_Dehalogenase"/>
    <property type="match status" value="1"/>
</dbReference>
<proteinExistence type="predicted"/>
<dbReference type="GO" id="GO:0016787">
    <property type="term" value="F:hydrolase activity"/>
    <property type="evidence" value="ECO:0007669"/>
    <property type="project" value="UniProtKB-KW"/>
</dbReference>
<dbReference type="Gene3D" id="3.40.50.1000">
    <property type="entry name" value="HAD superfamily/HAD-like"/>
    <property type="match status" value="1"/>
</dbReference>
<reference evidence="1 2" key="1">
    <citation type="submission" date="2018-10" db="EMBL/GenBank/DDBJ databases">
        <title>Tessaracoccus antarcticuss sp. nov., isolated from sediment.</title>
        <authorList>
            <person name="Zhou L.Y."/>
            <person name="Du Z.J."/>
        </authorList>
    </citation>
    <scope>NUCLEOTIDE SEQUENCE [LARGE SCALE GENOMIC DNA]</scope>
    <source>
        <strain evidence="1 2">JDX10</strain>
    </source>
</reference>
<keyword evidence="1" id="KW-0378">Hydrolase</keyword>
<evidence type="ECO:0000313" key="2">
    <source>
        <dbReference type="Proteomes" id="UP000275256"/>
    </source>
</evidence>
<sequence length="263" mass="27366">MSTPTLLLDCDGVLADTERDGHLVAFNHMFEELGVPIQWDDSTYADLLRVGGGKERLMSFLTAERAAALGMSDDADSRLDVVGQWHVVKSRIFRELVADGALAARPGVARLIHEGLEAGWCLAVASTSAVASVESVLTSVVGGDAARCVKVFAGDVVERKKPAPDIYLHALRGLGSDPANTVVVEDSGVGCRAAVSAGLPVVVTLSGYTAGEDFTGAAVVLTDLGEPSAPARVVDDPARLAPNGDAVVDLAFLRRVIDAHAPA</sequence>
<dbReference type="Gene3D" id="1.10.150.240">
    <property type="entry name" value="Putative phosphatase, domain 2"/>
    <property type="match status" value="1"/>
</dbReference>
<dbReference type="RefSeq" id="WP_121900100.1">
    <property type="nucleotide sequence ID" value="NZ_REFW01000001.1"/>
</dbReference>
<name>A0A3M0GIW0_9ACTN</name>
<dbReference type="Proteomes" id="UP000275256">
    <property type="component" value="Unassembled WGS sequence"/>
</dbReference>
<evidence type="ECO:0000313" key="1">
    <source>
        <dbReference type="EMBL" id="RMB61553.1"/>
    </source>
</evidence>
<dbReference type="NCBIfam" id="TIGR01509">
    <property type="entry name" value="HAD-SF-IA-v3"/>
    <property type="match status" value="1"/>
</dbReference>
<keyword evidence="2" id="KW-1185">Reference proteome</keyword>
<dbReference type="InterPro" id="IPR023214">
    <property type="entry name" value="HAD_sf"/>
</dbReference>
<dbReference type="PANTHER" id="PTHR42896">
    <property type="entry name" value="XYLULOSE-1,5-BISPHOSPHATE (XUBP) PHOSPHATASE"/>
    <property type="match status" value="1"/>
</dbReference>
<organism evidence="1 2">
    <name type="scientific">Tessaracoccus antarcticus</name>
    <dbReference type="NCBI Taxonomy" id="2479848"/>
    <lineage>
        <taxon>Bacteria</taxon>
        <taxon>Bacillati</taxon>
        <taxon>Actinomycetota</taxon>
        <taxon>Actinomycetes</taxon>
        <taxon>Propionibacteriales</taxon>
        <taxon>Propionibacteriaceae</taxon>
        <taxon>Tessaracoccus</taxon>
    </lineage>
</organism>
<dbReference type="PANTHER" id="PTHR42896:SF2">
    <property type="entry name" value="CBBY-LIKE PROTEIN"/>
    <property type="match status" value="1"/>
</dbReference>
<dbReference type="InterPro" id="IPR044999">
    <property type="entry name" value="CbbY-like"/>
</dbReference>
<dbReference type="InterPro" id="IPR036412">
    <property type="entry name" value="HAD-like_sf"/>
</dbReference>
<dbReference type="AlphaFoldDB" id="A0A3M0GIW0"/>